<protein>
    <submittedName>
        <fullName evidence="1">Uncharacterized protein</fullName>
    </submittedName>
</protein>
<proteinExistence type="predicted"/>
<dbReference type="Proteomes" id="UP001060085">
    <property type="component" value="Linkage Group LG03"/>
</dbReference>
<evidence type="ECO:0000313" key="2">
    <source>
        <dbReference type="Proteomes" id="UP001060085"/>
    </source>
</evidence>
<reference evidence="2" key="1">
    <citation type="journal article" date="2023" name="Nat. Plants">
        <title>Single-cell RNA sequencing provides a high-resolution roadmap for understanding the multicellular compartmentation of specialized metabolism.</title>
        <authorList>
            <person name="Sun S."/>
            <person name="Shen X."/>
            <person name="Li Y."/>
            <person name="Li Y."/>
            <person name="Wang S."/>
            <person name="Li R."/>
            <person name="Zhang H."/>
            <person name="Shen G."/>
            <person name="Guo B."/>
            <person name="Wei J."/>
            <person name="Xu J."/>
            <person name="St-Pierre B."/>
            <person name="Chen S."/>
            <person name="Sun C."/>
        </authorList>
    </citation>
    <scope>NUCLEOTIDE SEQUENCE [LARGE SCALE GENOMIC DNA]</scope>
</reference>
<dbReference type="EMBL" id="CM044703">
    <property type="protein sequence ID" value="KAI5672626.1"/>
    <property type="molecule type" value="Genomic_DNA"/>
</dbReference>
<evidence type="ECO:0000313" key="1">
    <source>
        <dbReference type="EMBL" id="KAI5672626.1"/>
    </source>
</evidence>
<sequence length="124" mass="13589">MGEAFLESDWYVLLNQQREQWVDTRSDKFWEMKANMEQLHIETGSPILTDEQLMFEVASGSDKGHVYSFCSQSIAVTVEHQGGSISSSSLDSVPTLFPFSSPDDDATSQPSSSPPSSSSPPPPT</sequence>
<gene>
    <name evidence="1" type="ORF">M9H77_12990</name>
</gene>
<name>A0ACC0BJ51_CATRO</name>
<comment type="caution">
    <text evidence="1">The sequence shown here is derived from an EMBL/GenBank/DDBJ whole genome shotgun (WGS) entry which is preliminary data.</text>
</comment>
<keyword evidence="2" id="KW-1185">Reference proteome</keyword>
<accession>A0ACC0BJ51</accession>
<organism evidence="1 2">
    <name type="scientific">Catharanthus roseus</name>
    <name type="common">Madagascar periwinkle</name>
    <name type="synonym">Vinca rosea</name>
    <dbReference type="NCBI Taxonomy" id="4058"/>
    <lineage>
        <taxon>Eukaryota</taxon>
        <taxon>Viridiplantae</taxon>
        <taxon>Streptophyta</taxon>
        <taxon>Embryophyta</taxon>
        <taxon>Tracheophyta</taxon>
        <taxon>Spermatophyta</taxon>
        <taxon>Magnoliopsida</taxon>
        <taxon>eudicotyledons</taxon>
        <taxon>Gunneridae</taxon>
        <taxon>Pentapetalae</taxon>
        <taxon>asterids</taxon>
        <taxon>lamiids</taxon>
        <taxon>Gentianales</taxon>
        <taxon>Apocynaceae</taxon>
        <taxon>Rauvolfioideae</taxon>
        <taxon>Vinceae</taxon>
        <taxon>Catharanthinae</taxon>
        <taxon>Catharanthus</taxon>
    </lineage>
</organism>